<reference evidence="8 9" key="2">
    <citation type="journal article" date="2014" name="J. Gen. Appl. Microbiol.">
        <title>The early diverging ascomycetous budding yeast Saitoella complicata has three histone deacetylases belonging to the Clr6, Hos2, and Rpd3 lineages.</title>
        <authorList>
            <person name="Nishida H."/>
            <person name="Matsumoto T."/>
            <person name="Kondo S."/>
            <person name="Hamamoto M."/>
            <person name="Yoshikawa H."/>
        </authorList>
    </citation>
    <scope>NUCLEOTIDE SEQUENCE [LARGE SCALE GENOMIC DNA]</scope>
    <source>
        <strain evidence="8 9">NRRL Y-17804</strain>
    </source>
</reference>
<dbReference type="Gene3D" id="3.40.50.10420">
    <property type="entry name" value="NagB/RpiA/CoA transferase-like"/>
    <property type="match status" value="1"/>
</dbReference>
<dbReference type="InterPro" id="IPR024185">
    <property type="entry name" value="FTHF_cligase-like_sf"/>
</dbReference>
<reference evidence="8 9" key="3">
    <citation type="journal article" date="2015" name="Genome Announc.">
        <title>Draft Genome Sequence of the Archiascomycetous Yeast Saitoella complicata.</title>
        <authorList>
            <person name="Yamauchi K."/>
            <person name="Kondo S."/>
            <person name="Hamamoto M."/>
            <person name="Takahashi Y."/>
            <person name="Ogura Y."/>
            <person name="Hayashi T."/>
            <person name="Nishida H."/>
        </authorList>
    </citation>
    <scope>NUCLEOTIDE SEQUENCE [LARGE SCALE GENOMIC DNA]</scope>
    <source>
        <strain evidence="8 9">NRRL Y-17804</strain>
    </source>
</reference>
<keyword evidence="7" id="KW-0460">Magnesium</keyword>
<evidence type="ECO:0000256" key="4">
    <source>
        <dbReference type="ARBA" id="ARBA00036539"/>
    </source>
</evidence>
<evidence type="ECO:0000256" key="3">
    <source>
        <dbReference type="ARBA" id="ARBA00022840"/>
    </source>
</evidence>
<keyword evidence="2 6" id="KW-0547">Nucleotide-binding</keyword>
<organism evidence="8 9">
    <name type="scientific">Saitoella complicata (strain BCRC 22490 / CBS 7301 / JCM 7358 / NBRC 10748 / NRRL Y-17804)</name>
    <dbReference type="NCBI Taxonomy" id="698492"/>
    <lineage>
        <taxon>Eukaryota</taxon>
        <taxon>Fungi</taxon>
        <taxon>Dikarya</taxon>
        <taxon>Ascomycota</taxon>
        <taxon>Taphrinomycotina</taxon>
        <taxon>Taphrinomycotina incertae sedis</taxon>
        <taxon>Saitoella</taxon>
    </lineage>
</organism>
<dbReference type="Pfam" id="PF01812">
    <property type="entry name" value="5-FTHF_cyc-lig"/>
    <property type="match status" value="1"/>
</dbReference>
<dbReference type="NCBIfam" id="TIGR02727">
    <property type="entry name" value="MTHFS_bact"/>
    <property type="match status" value="1"/>
</dbReference>
<feature type="binding site" evidence="6">
    <location>
        <position position="55"/>
    </location>
    <ligand>
        <name>substrate</name>
    </ligand>
</feature>
<evidence type="ECO:0000256" key="6">
    <source>
        <dbReference type="PIRSR" id="PIRSR006806-1"/>
    </source>
</evidence>
<gene>
    <name evidence="8" type="ORF">G7K_1589-t1</name>
</gene>
<dbReference type="InterPro" id="IPR037171">
    <property type="entry name" value="NagB/RpiA_transferase-like"/>
</dbReference>
<dbReference type="PANTHER" id="PTHR23407">
    <property type="entry name" value="ATPASE INHIBITOR/5-FORMYLTETRAHYDROFOLATE CYCLO-LIGASE"/>
    <property type="match status" value="1"/>
</dbReference>
<dbReference type="GO" id="GO:0046872">
    <property type="term" value="F:metal ion binding"/>
    <property type="evidence" value="ECO:0007669"/>
    <property type="project" value="UniProtKB-KW"/>
</dbReference>
<evidence type="ECO:0000313" key="9">
    <source>
        <dbReference type="Proteomes" id="UP000033140"/>
    </source>
</evidence>
<dbReference type="GO" id="GO:0030272">
    <property type="term" value="F:5-formyltetrahydrofolate cyclo-ligase activity"/>
    <property type="evidence" value="ECO:0007669"/>
    <property type="project" value="UniProtKB-EC"/>
</dbReference>
<protein>
    <recommendedName>
        <fullName evidence="5 7">5-formyltetrahydrofolate cyclo-ligase</fullName>
        <ecNumber evidence="5 7">6.3.3.2</ecNumber>
    </recommendedName>
</protein>
<keyword evidence="7" id="KW-0479">Metal-binding</keyword>
<feature type="binding site" evidence="6">
    <location>
        <begin position="9"/>
        <end position="13"/>
    </location>
    <ligand>
        <name>ATP</name>
        <dbReference type="ChEBI" id="CHEBI:30616"/>
    </ligand>
</feature>
<dbReference type="AlphaFoldDB" id="A0A0E9NCF5"/>
<dbReference type="EMBL" id="BACD03000008">
    <property type="protein sequence ID" value="GAO47381.1"/>
    <property type="molecule type" value="Genomic_DNA"/>
</dbReference>
<feature type="binding site" evidence="6">
    <location>
        <begin position="143"/>
        <end position="151"/>
    </location>
    <ligand>
        <name>ATP</name>
        <dbReference type="ChEBI" id="CHEBI:30616"/>
    </ligand>
</feature>
<proteinExistence type="inferred from homology"/>
<accession>A0A0E9NCF5</accession>
<dbReference type="FunFam" id="3.40.50.10420:FF:000007">
    <property type="entry name" value="5-formyltetrahydrofolate cyclo-ligase"/>
    <property type="match status" value="1"/>
</dbReference>
<dbReference type="PIRSF" id="PIRSF006806">
    <property type="entry name" value="FTHF_cligase"/>
    <property type="match status" value="1"/>
</dbReference>
<comment type="cofactor">
    <cofactor evidence="7">
        <name>Mg(2+)</name>
        <dbReference type="ChEBI" id="CHEBI:18420"/>
    </cofactor>
</comment>
<evidence type="ECO:0000256" key="7">
    <source>
        <dbReference type="RuleBase" id="RU361279"/>
    </source>
</evidence>
<evidence type="ECO:0000256" key="2">
    <source>
        <dbReference type="ARBA" id="ARBA00022741"/>
    </source>
</evidence>
<dbReference type="STRING" id="698492.A0A0E9NCF5"/>
<dbReference type="EC" id="6.3.3.2" evidence="5 7"/>
<dbReference type="GO" id="GO:0035999">
    <property type="term" value="P:tetrahydrofolate interconversion"/>
    <property type="evidence" value="ECO:0007669"/>
    <property type="project" value="TreeGrafter"/>
</dbReference>
<sequence length="205" mass="22750">MTENMQLAKRQLRKAVQRILDNVNDETIAKQSRAVTAALLALPAFRDAKRISVFLSMPKHEIQTLDIASAVLQQGKFLFVPRINASTMSMVPISSVSSLTALPRNKWGIPEPTEEDPAEEALSTGGLNLIVVPAVAFDRDMARLGHGKGYYDKYIKACEEKMGRRPLLVGLCLEEQVVEVGKIPMTDWDERVDMVVLGDGSVMRR</sequence>
<dbReference type="GO" id="GO:0005524">
    <property type="term" value="F:ATP binding"/>
    <property type="evidence" value="ECO:0007669"/>
    <property type="project" value="UniProtKB-KW"/>
</dbReference>
<dbReference type="PANTHER" id="PTHR23407:SF1">
    <property type="entry name" value="5-FORMYLTETRAHYDROFOLATE CYCLO-LIGASE"/>
    <property type="match status" value="1"/>
</dbReference>
<evidence type="ECO:0000256" key="1">
    <source>
        <dbReference type="ARBA" id="ARBA00010638"/>
    </source>
</evidence>
<evidence type="ECO:0000313" key="8">
    <source>
        <dbReference type="EMBL" id="GAO47381.1"/>
    </source>
</evidence>
<keyword evidence="9" id="KW-1185">Reference proteome</keyword>
<dbReference type="OMA" id="DKWGIPT"/>
<dbReference type="GO" id="GO:0005739">
    <property type="term" value="C:mitochondrion"/>
    <property type="evidence" value="ECO:0007669"/>
    <property type="project" value="TreeGrafter"/>
</dbReference>
<feature type="binding site" evidence="6">
    <location>
        <position position="61"/>
    </location>
    <ligand>
        <name>substrate</name>
    </ligand>
</feature>
<dbReference type="GO" id="GO:0009396">
    <property type="term" value="P:folic acid-containing compound biosynthetic process"/>
    <property type="evidence" value="ECO:0007669"/>
    <property type="project" value="TreeGrafter"/>
</dbReference>
<keyword evidence="3 6" id="KW-0067">ATP-binding</keyword>
<reference evidence="8 9" key="1">
    <citation type="journal article" date="2011" name="J. Gen. Appl. Microbiol.">
        <title>Draft genome sequencing of the enigmatic yeast Saitoella complicata.</title>
        <authorList>
            <person name="Nishida H."/>
            <person name="Hamamoto M."/>
            <person name="Sugiyama J."/>
        </authorList>
    </citation>
    <scope>NUCLEOTIDE SEQUENCE [LARGE SCALE GENOMIC DNA]</scope>
    <source>
        <strain evidence="8 9">NRRL Y-17804</strain>
    </source>
</reference>
<comment type="catalytic activity">
    <reaction evidence="4 7">
        <text>(6S)-5-formyl-5,6,7,8-tetrahydrofolate + ATP = (6R)-5,10-methenyltetrahydrofolate + ADP + phosphate</text>
        <dbReference type="Rhea" id="RHEA:10488"/>
        <dbReference type="ChEBI" id="CHEBI:30616"/>
        <dbReference type="ChEBI" id="CHEBI:43474"/>
        <dbReference type="ChEBI" id="CHEBI:57455"/>
        <dbReference type="ChEBI" id="CHEBI:57457"/>
        <dbReference type="ChEBI" id="CHEBI:456216"/>
        <dbReference type="EC" id="6.3.3.2"/>
    </reaction>
</comment>
<comment type="caution">
    <text evidence="8">The sequence shown here is derived from an EMBL/GenBank/DDBJ whole genome shotgun (WGS) entry which is preliminary data.</text>
</comment>
<comment type="similarity">
    <text evidence="1 7">Belongs to the 5-formyltetrahydrofolate cyclo-ligase family.</text>
</comment>
<dbReference type="SUPFAM" id="SSF100950">
    <property type="entry name" value="NagB/RpiA/CoA transferase-like"/>
    <property type="match status" value="1"/>
</dbReference>
<name>A0A0E9NCF5_SAICN</name>
<evidence type="ECO:0000256" key="5">
    <source>
        <dbReference type="ARBA" id="ARBA00038966"/>
    </source>
</evidence>
<dbReference type="InterPro" id="IPR002698">
    <property type="entry name" value="FTHF_cligase"/>
</dbReference>
<dbReference type="Proteomes" id="UP000033140">
    <property type="component" value="Unassembled WGS sequence"/>
</dbReference>